<name>X1A4X0_9ZZZZ</name>
<dbReference type="Pfam" id="PF08757">
    <property type="entry name" value="CotH"/>
    <property type="match status" value="1"/>
</dbReference>
<reference evidence="1" key="1">
    <citation type="journal article" date="2014" name="Front. Microbiol.">
        <title>High frequency of phylogenetically diverse reductive dehalogenase-homologous genes in deep subseafloor sedimentary metagenomes.</title>
        <authorList>
            <person name="Kawai M."/>
            <person name="Futagami T."/>
            <person name="Toyoda A."/>
            <person name="Takaki Y."/>
            <person name="Nishi S."/>
            <person name="Hori S."/>
            <person name="Arai W."/>
            <person name="Tsubouchi T."/>
            <person name="Morono Y."/>
            <person name="Uchiyama I."/>
            <person name="Ito T."/>
            <person name="Fujiyama A."/>
            <person name="Inagaki F."/>
            <person name="Takami H."/>
        </authorList>
    </citation>
    <scope>NUCLEOTIDE SEQUENCE</scope>
    <source>
        <strain evidence="1">Expedition CK06-06</strain>
    </source>
</reference>
<gene>
    <name evidence="1" type="ORF">S01H4_20536</name>
</gene>
<sequence length="182" mass="22043">MTKLITFVNNTNNSTFFNPINGIYSKFDKNNLIDFFLFNFFILHIDFWDKNYFIARNSHPNKFFLVPWDFDLSFGQNASDPLLSYEEAEIHEKNLLYDRLLKNNTFRQNCTDRWKQLRGNSWSNESIFTILSRIYGESKNYLKLDLNIWNQSHNPEEYIEKLEDWISDRLSFCDEHFKNNFV</sequence>
<dbReference type="EMBL" id="BART01009239">
    <property type="protein sequence ID" value="GAG65217.1"/>
    <property type="molecule type" value="Genomic_DNA"/>
</dbReference>
<comment type="caution">
    <text evidence="1">The sequence shown here is derived from an EMBL/GenBank/DDBJ whole genome shotgun (WGS) entry which is preliminary data.</text>
</comment>
<protein>
    <submittedName>
        <fullName evidence="1">Uncharacterized protein</fullName>
    </submittedName>
</protein>
<proteinExistence type="predicted"/>
<organism evidence="1">
    <name type="scientific">marine sediment metagenome</name>
    <dbReference type="NCBI Taxonomy" id="412755"/>
    <lineage>
        <taxon>unclassified sequences</taxon>
        <taxon>metagenomes</taxon>
        <taxon>ecological metagenomes</taxon>
    </lineage>
</organism>
<evidence type="ECO:0000313" key="1">
    <source>
        <dbReference type="EMBL" id="GAG65217.1"/>
    </source>
</evidence>
<dbReference type="AlphaFoldDB" id="X1A4X0"/>
<accession>X1A4X0</accession>
<dbReference type="InterPro" id="IPR014867">
    <property type="entry name" value="Spore_coat_CotH_CotH2/3/7"/>
</dbReference>